<protein>
    <submittedName>
        <fullName evidence="2">Uncharacterized protein</fullName>
    </submittedName>
</protein>
<name>A0ABV2QN41_9MICO</name>
<proteinExistence type="predicted"/>
<dbReference type="EMBL" id="JBEPSJ010000001">
    <property type="protein sequence ID" value="MET4581938.1"/>
    <property type="molecule type" value="Genomic_DNA"/>
</dbReference>
<comment type="caution">
    <text evidence="2">The sequence shown here is derived from an EMBL/GenBank/DDBJ whole genome shotgun (WGS) entry which is preliminary data.</text>
</comment>
<organism evidence="2 3">
    <name type="scientific">Conyzicola nivalis</name>
    <dbReference type="NCBI Taxonomy" id="1477021"/>
    <lineage>
        <taxon>Bacteria</taxon>
        <taxon>Bacillati</taxon>
        <taxon>Actinomycetota</taxon>
        <taxon>Actinomycetes</taxon>
        <taxon>Micrococcales</taxon>
        <taxon>Microbacteriaceae</taxon>
        <taxon>Conyzicola</taxon>
    </lineage>
</organism>
<accession>A0ABV2QN41</accession>
<sequence>MASFTGPELEQALLAGELAETGSEITGMVKPSEIEKHVSFAKSGCGTWTDIPTAMIESAERLGEQLCTDGFPHPVFRIVLKRPDDEEAQVLANLLANSTPASSLGPQAAPFQFSSQPVGESAVGQFTGPAGSPQPLPGTPVPDQFSAVRNRVGTGDIPIGTFPTPWGNCVVVLTCVEHSELFPEICNRWEPRLWCPGVFA</sequence>
<reference evidence="2 3" key="1">
    <citation type="submission" date="2024-06" db="EMBL/GenBank/DDBJ databases">
        <title>Sorghum-associated microbial communities from plants grown in Nebraska, USA.</title>
        <authorList>
            <person name="Schachtman D."/>
        </authorList>
    </citation>
    <scope>NUCLEOTIDE SEQUENCE [LARGE SCALE GENOMIC DNA]</scope>
    <source>
        <strain evidence="2 3">2857</strain>
    </source>
</reference>
<evidence type="ECO:0000313" key="2">
    <source>
        <dbReference type="EMBL" id="MET4581938.1"/>
    </source>
</evidence>
<gene>
    <name evidence="2" type="ORF">ABIE21_001428</name>
</gene>
<evidence type="ECO:0000256" key="1">
    <source>
        <dbReference type="SAM" id="MobiDB-lite"/>
    </source>
</evidence>
<dbReference type="RefSeq" id="WP_354024095.1">
    <property type="nucleotide sequence ID" value="NZ_JBEPSJ010000001.1"/>
</dbReference>
<keyword evidence="3" id="KW-1185">Reference proteome</keyword>
<feature type="region of interest" description="Disordered" evidence="1">
    <location>
        <begin position="119"/>
        <end position="145"/>
    </location>
</feature>
<dbReference type="Proteomes" id="UP001549257">
    <property type="component" value="Unassembled WGS sequence"/>
</dbReference>
<evidence type="ECO:0000313" key="3">
    <source>
        <dbReference type="Proteomes" id="UP001549257"/>
    </source>
</evidence>